<reference evidence="1 2" key="1">
    <citation type="submission" date="2018-11" db="EMBL/GenBank/DDBJ databases">
        <title>Draft genome of Simplicispira Flexivirga sp. BO-16.</title>
        <authorList>
            <person name="Im W.T."/>
        </authorList>
    </citation>
    <scope>NUCLEOTIDE SEQUENCE [LARGE SCALE GENOMIC DNA]</scope>
    <source>
        <strain evidence="1 2">BO-16</strain>
    </source>
</reference>
<protein>
    <submittedName>
        <fullName evidence="1">Uncharacterized protein</fullName>
    </submittedName>
</protein>
<evidence type="ECO:0000313" key="2">
    <source>
        <dbReference type="Proteomes" id="UP000271678"/>
    </source>
</evidence>
<dbReference type="Proteomes" id="UP000271678">
    <property type="component" value="Unassembled WGS sequence"/>
</dbReference>
<dbReference type="OrthoDB" id="3482532at2"/>
<evidence type="ECO:0000313" key="1">
    <source>
        <dbReference type="EMBL" id="RNI25335.1"/>
    </source>
</evidence>
<accession>A0A3M9MJH1</accession>
<organism evidence="1 2">
    <name type="scientific">Flexivirga caeni</name>
    <dbReference type="NCBI Taxonomy" id="2294115"/>
    <lineage>
        <taxon>Bacteria</taxon>
        <taxon>Bacillati</taxon>
        <taxon>Actinomycetota</taxon>
        <taxon>Actinomycetes</taxon>
        <taxon>Micrococcales</taxon>
        <taxon>Dermacoccaceae</taxon>
        <taxon>Flexivirga</taxon>
    </lineage>
</organism>
<proteinExistence type="predicted"/>
<dbReference type="AlphaFoldDB" id="A0A3M9MJH1"/>
<gene>
    <name evidence="1" type="ORF">EFY87_01505</name>
</gene>
<dbReference type="RefSeq" id="WP_123269527.1">
    <property type="nucleotide sequence ID" value="NZ_RJJQ01000001.1"/>
</dbReference>
<comment type="caution">
    <text evidence="1">The sequence shown here is derived from an EMBL/GenBank/DDBJ whole genome shotgun (WGS) entry which is preliminary data.</text>
</comment>
<keyword evidence="2" id="KW-1185">Reference proteome</keyword>
<name>A0A3M9MJH1_9MICO</name>
<dbReference type="EMBL" id="RJJQ01000001">
    <property type="protein sequence ID" value="RNI25335.1"/>
    <property type="molecule type" value="Genomic_DNA"/>
</dbReference>
<sequence length="155" mass="17071">MLLGAVLPVIAIPIGGLWLWGRPRAEVSLPTYPASPADVVKLYVRAMDVRDFDACRRMGIADRTTVGANWMSLHAPNVTNLRIDRVHSIVPGARAAKEQYNSQLRGWEQTVAVDTTATLNNFNGFQASRPGEPWSYELVRHDDSSPGLIFDQGQG</sequence>